<keyword evidence="3" id="KW-1185">Reference proteome</keyword>
<evidence type="ECO:0000313" key="2">
    <source>
        <dbReference type="EMBL" id="KAJ7043008.1"/>
    </source>
</evidence>
<sequence>MAQYFSDCVEFTVNGGHFGNIVNTFVVPGPPSGENVRRKNSRRSNPATVDSRGRRADGNATTRNQQTRDKRIWIATESSSDTKVQTIAKQNIIKMPPAGRGGEQRMPAEIAAPASRSPPGDTVRPTHQTKSGPDVSDPEFTVEQGRNGNNAGRKRKQQQAQTQRSS</sequence>
<dbReference type="AlphaFoldDB" id="A0AAD6TET6"/>
<dbReference type="Proteomes" id="UP001218188">
    <property type="component" value="Unassembled WGS sequence"/>
</dbReference>
<gene>
    <name evidence="2" type="ORF">C8F04DRAFT_1175547</name>
</gene>
<accession>A0AAD6TET6</accession>
<dbReference type="EMBL" id="JARJCM010000010">
    <property type="protein sequence ID" value="KAJ7043008.1"/>
    <property type="molecule type" value="Genomic_DNA"/>
</dbReference>
<reference evidence="2" key="1">
    <citation type="submission" date="2023-03" db="EMBL/GenBank/DDBJ databases">
        <title>Massive genome expansion in bonnet fungi (Mycena s.s.) driven by repeated elements and novel gene families across ecological guilds.</title>
        <authorList>
            <consortium name="Lawrence Berkeley National Laboratory"/>
            <person name="Harder C.B."/>
            <person name="Miyauchi S."/>
            <person name="Viragh M."/>
            <person name="Kuo A."/>
            <person name="Thoen E."/>
            <person name="Andreopoulos B."/>
            <person name="Lu D."/>
            <person name="Skrede I."/>
            <person name="Drula E."/>
            <person name="Henrissat B."/>
            <person name="Morin E."/>
            <person name="Kohler A."/>
            <person name="Barry K."/>
            <person name="LaButti K."/>
            <person name="Morin E."/>
            <person name="Salamov A."/>
            <person name="Lipzen A."/>
            <person name="Mereny Z."/>
            <person name="Hegedus B."/>
            <person name="Baldrian P."/>
            <person name="Stursova M."/>
            <person name="Weitz H."/>
            <person name="Taylor A."/>
            <person name="Grigoriev I.V."/>
            <person name="Nagy L.G."/>
            <person name="Martin F."/>
            <person name="Kauserud H."/>
        </authorList>
    </citation>
    <scope>NUCLEOTIDE SEQUENCE</scope>
    <source>
        <strain evidence="2">CBHHK200</strain>
    </source>
</reference>
<evidence type="ECO:0000256" key="1">
    <source>
        <dbReference type="SAM" id="MobiDB-lite"/>
    </source>
</evidence>
<feature type="region of interest" description="Disordered" evidence="1">
    <location>
        <begin position="28"/>
        <end position="166"/>
    </location>
</feature>
<comment type="caution">
    <text evidence="2">The sequence shown here is derived from an EMBL/GenBank/DDBJ whole genome shotgun (WGS) entry which is preliminary data.</text>
</comment>
<protein>
    <submittedName>
        <fullName evidence="2">Uncharacterized protein</fullName>
    </submittedName>
</protein>
<name>A0AAD6TET6_9AGAR</name>
<organism evidence="2 3">
    <name type="scientific">Mycena alexandri</name>
    <dbReference type="NCBI Taxonomy" id="1745969"/>
    <lineage>
        <taxon>Eukaryota</taxon>
        <taxon>Fungi</taxon>
        <taxon>Dikarya</taxon>
        <taxon>Basidiomycota</taxon>
        <taxon>Agaricomycotina</taxon>
        <taxon>Agaricomycetes</taxon>
        <taxon>Agaricomycetidae</taxon>
        <taxon>Agaricales</taxon>
        <taxon>Marasmiineae</taxon>
        <taxon>Mycenaceae</taxon>
        <taxon>Mycena</taxon>
    </lineage>
</organism>
<proteinExistence type="predicted"/>
<evidence type="ECO:0000313" key="3">
    <source>
        <dbReference type="Proteomes" id="UP001218188"/>
    </source>
</evidence>
<feature type="compositionally biased region" description="Polar residues" evidence="1">
    <location>
        <begin position="76"/>
        <end position="89"/>
    </location>
</feature>